<keyword evidence="2" id="KW-1185">Reference proteome</keyword>
<name>A0ACD1ADJ6_9FIRM</name>
<sequence length="135" mass="14920">MNKNLSLGTFCLAILLILVVSYTQTICAFGLGYQSQSISTYTITFKATGEVTVSATSSEPLCKKIVSKITLQEAPKGALSFNDSSQSIRTKTANGRTIKHSTKFSLEKDMDYRVKVNLAEHIDGETVSRTYYKYL</sequence>
<gene>
    <name evidence="1" type="ORF">FRZ06_14845</name>
</gene>
<evidence type="ECO:0000313" key="1">
    <source>
        <dbReference type="EMBL" id="QOX64527.1"/>
    </source>
</evidence>
<dbReference type="EMBL" id="CP042469">
    <property type="protein sequence ID" value="QOX64527.1"/>
    <property type="molecule type" value="Genomic_DNA"/>
</dbReference>
<reference evidence="1" key="1">
    <citation type="submission" date="2019-08" db="EMBL/GenBank/DDBJ databases">
        <title>Genome sequence of Clostridiales bacterium MT110.</title>
        <authorList>
            <person name="Cao J."/>
        </authorList>
    </citation>
    <scope>NUCLEOTIDE SEQUENCE</scope>
    <source>
        <strain evidence="1">MT110</strain>
    </source>
</reference>
<accession>A0ACD1ADJ6</accession>
<protein>
    <submittedName>
        <fullName evidence="1">Uncharacterized protein</fullName>
    </submittedName>
</protein>
<organism evidence="1 2">
    <name type="scientific">Anoxybacterium hadale</name>
    <dbReference type="NCBI Taxonomy" id="3408580"/>
    <lineage>
        <taxon>Bacteria</taxon>
        <taxon>Bacillati</taxon>
        <taxon>Bacillota</taxon>
        <taxon>Clostridia</taxon>
        <taxon>Peptostreptococcales</taxon>
        <taxon>Anaerovoracaceae</taxon>
        <taxon>Anoxybacterium</taxon>
    </lineage>
</organism>
<evidence type="ECO:0000313" key="2">
    <source>
        <dbReference type="Proteomes" id="UP000594014"/>
    </source>
</evidence>
<proteinExistence type="predicted"/>
<dbReference type="Proteomes" id="UP000594014">
    <property type="component" value="Chromosome"/>
</dbReference>